<dbReference type="CDD" id="cd07814">
    <property type="entry name" value="SRPBCC_CalC_Aha1-like"/>
    <property type="match status" value="1"/>
</dbReference>
<comment type="caution">
    <text evidence="1">The sequence shown here is derived from an EMBL/GenBank/DDBJ whole genome shotgun (WGS) entry which is preliminary data.</text>
</comment>
<reference evidence="2" key="1">
    <citation type="journal article" date="2019" name="Int. J. Syst. Evol. Microbiol.">
        <title>The Global Catalogue of Microorganisms (GCM) 10K type strain sequencing project: providing services to taxonomists for standard genome sequencing and annotation.</title>
        <authorList>
            <consortium name="The Broad Institute Genomics Platform"/>
            <consortium name="The Broad Institute Genome Sequencing Center for Infectious Disease"/>
            <person name="Wu L."/>
            <person name="Ma J."/>
        </authorList>
    </citation>
    <scope>NUCLEOTIDE SEQUENCE [LARGE SCALE GENOMIC DNA]</scope>
    <source>
        <strain evidence="2">JCM 17342</strain>
    </source>
</reference>
<dbReference type="Gene3D" id="3.30.530.20">
    <property type="match status" value="2"/>
</dbReference>
<evidence type="ECO:0000313" key="1">
    <source>
        <dbReference type="EMBL" id="GAA4014964.1"/>
    </source>
</evidence>
<evidence type="ECO:0000313" key="2">
    <source>
        <dbReference type="Proteomes" id="UP001501747"/>
    </source>
</evidence>
<gene>
    <name evidence="1" type="ORF">GCM10022247_42340</name>
</gene>
<dbReference type="RefSeq" id="WP_344877371.1">
    <property type="nucleotide sequence ID" value="NZ_BAABAL010000016.1"/>
</dbReference>
<proteinExistence type="predicted"/>
<accession>A0ABP7SQV3</accession>
<organism evidence="1 2">
    <name type="scientific">Allokutzneria multivorans</name>
    <dbReference type="NCBI Taxonomy" id="1142134"/>
    <lineage>
        <taxon>Bacteria</taxon>
        <taxon>Bacillati</taxon>
        <taxon>Actinomycetota</taxon>
        <taxon>Actinomycetes</taxon>
        <taxon>Pseudonocardiales</taxon>
        <taxon>Pseudonocardiaceae</taxon>
        <taxon>Allokutzneria</taxon>
    </lineage>
</organism>
<protein>
    <submittedName>
        <fullName evidence="1">SRPBCC domain-containing protein</fullName>
    </submittedName>
</protein>
<keyword evidence="2" id="KW-1185">Reference proteome</keyword>
<dbReference type="EMBL" id="BAABAL010000016">
    <property type="protein sequence ID" value="GAA4014964.1"/>
    <property type="molecule type" value="Genomic_DNA"/>
</dbReference>
<dbReference type="InterPro" id="IPR023393">
    <property type="entry name" value="START-like_dom_sf"/>
</dbReference>
<sequence>MSREFDLVNEIVLPVTPEEVWAAVATPEGQAAWFMSGQAVEPSDAEVWDPPKRLVIRAPEGEDGSFDAYEYLIEGREGSTVLRFVHSGLIVGDQWPDEFEDMTRMGWGAYLHSLREYLVHFPGRPAVYVEAEGPERSATWPGWEHFITSLGPTEVGDEVSLTVPGLPEQEGVVDIVMPGFVGIRTGDSLLRFHCRVPFGMTAAVSHHVYSPIDVDAYAAAWKAWLGSAFG</sequence>
<dbReference type="Proteomes" id="UP001501747">
    <property type="component" value="Unassembled WGS sequence"/>
</dbReference>
<name>A0ABP7SQV3_9PSEU</name>
<dbReference type="SUPFAM" id="SSF55961">
    <property type="entry name" value="Bet v1-like"/>
    <property type="match status" value="1"/>
</dbReference>